<dbReference type="EMBL" id="JAGIBU010000001">
    <property type="protein sequence ID" value="MBS7823771.1"/>
    <property type="molecule type" value="Genomic_DNA"/>
</dbReference>
<dbReference type="GO" id="GO:0009236">
    <property type="term" value="P:cobalamin biosynthetic process"/>
    <property type="evidence" value="ECO:0007669"/>
    <property type="project" value="InterPro"/>
</dbReference>
<dbReference type="PANTHER" id="PTHR43599:SF3">
    <property type="entry name" value="SI:DKEY-6E2.2"/>
    <property type="match status" value="1"/>
</dbReference>
<dbReference type="Proteomes" id="UP000680020">
    <property type="component" value="Unassembled WGS sequence"/>
</dbReference>
<keyword evidence="3 8" id="KW-0436">Ligase</keyword>
<dbReference type="GeneID" id="58263192"/>
<dbReference type="SUPFAM" id="SSF56104">
    <property type="entry name" value="SAICAR synthase-like"/>
    <property type="match status" value="1"/>
</dbReference>
<evidence type="ECO:0000256" key="4">
    <source>
        <dbReference type="ARBA" id="ARBA00022741"/>
    </source>
</evidence>
<dbReference type="InterPro" id="IPR033934">
    <property type="entry name" value="SAICAR_synt_PurC"/>
</dbReference>
<evidence type="ECO:0000256" key="7">
    <source>
        <dbReference type="ARBA" id="ARBA00048475"/>
    </source>
</evidence>
<dbReference type="AlphaFoldDB" id="A0AB35BWC4"/>
<dbReference type="Gene3D" id="3.30.200.20">
    <property type="entry name" value="Phosphorylase Kinase, domain 1"/>
    <property type="match status" value="1"/>
</dbReference>
<dbReference type="GO" id="GO:0004639">
    <property type="term" value="F:phosphoribosylaminoimidazolesuccinocarboxamide synthase activity"/>
    <property type="evidence" value="ECO:0007669"/>
    <property type="project" value="UniProtKB-UniRule"/>
</dbReference>
<name>A0AB35BWC4_9GAMM</name>
<dbReference type="EC" id="6.3.2.6" evidence="8"/>
<evidence type="ECO:0000313" key="10">
    <source>
        <dbReference type="EMBL" id="MBS7823771.1"/>
    </source>
</evidence>
<dbReference type="PANTHER" id="PTHR43599">
    <property type="entry name" value="MULTIFUNCTIONAL PROTEIN ADE2"/>
    <property type="match status" value="1"/>
</dbReference>
<accession>A0AB35BWC4</accession>
<evidence type="ECO:0000256" key="8">
    <source>
        <dbReference type="HAMAP-Rule" id="MF_00137"/>
    </source>
</evidence>
<dbReference type="Pfam" id="PF01259">
    <property type="entry name" value="SAICAR_synt"/>
    <property type="match status" value="1"/>
</dbReference>
<feature type="domain" description="SAICAR synthetase/ADE2 N-terminal" evidence="9">
    <location>
        <begin position="5"/>
        <end position="231"/>
    </location>
</feature>
<comment type="similarity">
    <text evidence="2 8">Belongs to the SAICAR synthetase family.</text>
</comment>
<keyword evidence="4 8" id="KW-0547">Nucleotide-binding</keyword>
<dbReference type="InterPro" id="IPR028923">
    <property type="entry name" value="SAICAR_synt/ADE2_N"/>
</dbReference>
<dbReference type="InterPro" id="IPR001636">
    <property type="entry name" value="SAICAR_synth"/>
</dbReference>
<comment type="catalytic activity">
    <reaction evidence="7 8">
        <text>5-amino-1-(5-phospho-D-ribosyl)imidazole-4-carboxylate + L-aspartate + ATP = (2S)-2-[5-amino-1-(5-phospho-beta-D-ribosyl)imidazole-4-carboxamido]succinate + ADP + phosphate + 2 H(+)</text>
        <dbReference type="Rhea" id="RHEA:22628"/>
        <dbReference type="ChEBI" id="CHEBI:15378"/>
        <dbReference type="ChEBI" id="CHEBI:29991"/>
        <dbReference type="ChEBI" id="CHEBI:30616"/>
        <dbReference type="ChEBI" id="CHEBI:43474"/>
        <dbReference type="ChEBI" id="CHEBI:58443"/>
        <dbReference type="ChEBI" id="CHEBI:77657"/>
        <dbReference type="ChEBI" id="CHEBI:456216"/>
        <dbReference type="EC" id="6.3.2.6"/>
    </reaction>
</comment>
<dbReference type="PROSITE" id="PS01058">
    <property type="entry name" value="SAICAR_SYNTHETASE_2"/>
    <property type="match status" value="1"/>
</dbReference>
<gene>
    <name evidence="8" type="primary">purC</name>
    <name evidence="10" type="ORF">J7561_00975</name>
</gene>
<evidence type="ECO:0000256" key="2">
    <source>
        <dbReference type="ARBA" id="ARBA00010190"/>
    </source>
</evidence>
<dbReference type="RefSeq" id="WP_008314810.1">
    <property type="nucleotide sequence ID" value="NZ_JAGIBR010000001.1"/>
</dbReference>
<evidence type="ECO:0000256" key="3">
    <source>
        <dbReference type="ARBA" id="ARBA00022598"/>
    </source>
</evidence>
<comment type="pathway">
    <text evidence="1 8">Purine metabolism; IMP biosynthesis via de novo pathway; 5-amino-1-(5-phospho-D-ribosyl)imidazole-4-carboxamide from 5-amino-1-(5-phospho-D-ribosyl)imidazole-4-carboxylate: step 1/2.</text>
</comment>
<dbReference type="InterPro" id="IPR018236">
    <property type="entry name" value="SAICAR_synthetase_CS"/>
</dbReference>
<dbReference type="InterPro" id="IPR050089">
    <property type="entry name" value="SAICAR_synthetase"/>
</dbReference>
<dbReference type="FunFam" id="3.30.470.20:FF:000006">
    <property type="entry name" value="Phosphoribosylaminoimidazole-succinocarboxamide synthase"/>
    <property type="match status" value="1"/>
</dbReference>
<evidence type="ECO:0000259" key="9">
    <source>
        <dbReference type="Pfam" id="PF01259"/>
    </source>
</evidence>
<evidence type="ECO:0000256" key="5">
    <source>
        <dbReference type="ARBA" id="ARBA00022755"/>
    </source>
</evidence>
<sequence>MKNALLYEGKAKQIYSTNNPDEVIIYYKDDATAGNGAKKAQFEDKGRLNSEISRMIFAQLMKDGIKTHLIKAVNEREQLCHKVDIILLEAIVRNIAAGSLVKRIGLTEGETLNPPILEFCYKNDAFNDPLINDDHAIALGLATQEELNHMRSEMLKINEFLKALWLEVGIDLVDFKIEFGRMKDGTIVLADEISPDTCRLWDSKTHEKLDKDRFRQDMGGVIEAYQEIHRRLEERSE</sequence>
<protein>
    <recommendedName>
        <fullName evidence="8">Phosphoribosylaminoimidazole-succinocarboxamide synthase</fullName>
        <ecNumber evidence="8">6.3.2.6</ecNumber>
    </recommendedName>
    <alternativeName>
        <fullName evidence="8">SAICAR synthetase</fullName>
    </alternativeName>
</protein>
<evidence type="ECO:0000256" key="1">
    <source>
        <dbReference type="ARBA" id="ARBA00004672"/>
    </source>
</evidence>
<dbReference type="CDD" id="cd01415">
    <property type="entry name" value="SAICAR_synt_PurC"/>
    <property type="match status" value="1"/>
</dbReference>
<dbReference type="GO" id="GO:0006189">
    <property type="term" value="P:'de novo' IMP biosynthetic process"/>
    <property type="evidence" value="ECO:0007669"/>
    <property type="project" value="UniProtKB-UniRule"/>
</dbReference>
<keyword evidence="6 8" id="KW-0067">ATP-binding</keyword>
<comment type="caution">
    <text evidence="10">The sequence shown here is derived from an EMBL/GenBank/DDBJ whole genome shotgun (WGS) entry which is preliminary data.</text>
</comment>
<reference evidence="10" key="1">
    <citation type="submission" date="2021-03" db="EMBL/GenBank/DDBJ databases">
        <title>Identification and antibiotic profiling of Wohlfahrtiimonas chitiniclastica, an underestimated human pathogen.</title>
        <authorList>
            <person name="Kopf A."/>
            <person name="Bunk B."/>
            <person name="Coldewey S."/>
            <person name="Gunzer F."/>
            <person name="Riedel T."/>
            <person name="Schroettner P."/>
        </authorList>
    </citation>
    <scope>NUCLEOTIDE SEQUENCE</scope>
    <source>
        <strain evidence="10">DSM 100917</strain>
    </source>
</reference>
<dbReference type="NCBIfam" id="TIGR00081">
    <property type="entry name" value="purC"/>
    <property type="match status" value="1"/>
</dbReference>
<proteinExistence type="inferred from homology"/>
<evidence type="ECO:0000256" key="6">
    <source>
        <dbReference type="ARBA" id="ARBA00022840"/>
    </source>
</evidence>
<keyword evidence="5 8" id="KW-0658">Purine biosynthesis</keyword>
<dbReference type="PROSITE" id="PS01057">
    <property type="entry name" value="SAICAR_SYNTHETASE_1"/>
    <property type="match status" value="1"/>
</dbReference>
<organism evidence="10 11">
    <name type="scientific">Wohlfahrtiimonas chitiniclastica</name>
    <dbReference type="NCBI Taxonomy" id="400946"/>
    <lineage>
        <taxon>Bacteria</taxon>
        <taxon>Pseudomonadati</taxon>
        <taxon>Pseudomonadota</taxon>
        <taxon>Gammaproteobacteria</taxon>
        <taxon>Cardiobacteriales</taxon>
        <taxon>Ignatzschineriaceae</taxon>
        <taxon>Wohlfahrtiimonas</taxon>
    </lineage>
</organism>
<evidence type="ECO:0000313" key="11">
    <source>
        <dbReference type="Proteomes" id="UP000680020"/>
    </source>
</evidence>
<dbReference type="HAMAP" id="MF_00137">
    <property type="entry name" value="SAICAR_synth"/>
    <property type="match status" value="1"/>
</dbReference>
<dbReference type="GO" id="GO:0005524">
    <property type="term" value="F:ATP binding"/>
    <property type="evidence" value="ECO:0007669"/>
    <property type="project" value="UniProtKB-KW"/>
</dbReference>
<dbReference type="Gene3D" id="3.30.470.20">
    <property type="entry name" value="ATP-grasp fold, B domain"/>
    <property type="match status" value="1"/>
</dbReference>